<gene>
    <name evidence="5" type="ORF">P7K49_000143</name>
</gene>
<dbReference type="Proteomes" id="UP001266305">
    <property type="component" value="Unassembled WGS sequence"/>
</dbReference>
<evidence type="ECO:0000313" key="6">
    <source>
        <dbReference type="Proteomes" id="UP001266305"/>
    </source>
</evidence>
<proteinExistence type="inferred from homology"/>
<evidence type="ECO:0000256" key="1">
    <source>
        <dbReference type="ARBA" id="ARBA00006270"/>
    </source>
</evidence>
<dbReference type="PRINTS" id="PR00449">
    <property type="entry name" value="RASTRNSFRMNG"/>
</dbReference>
<evidence type="ECO:0000256" key="4">
    <source>
        <dbReference type="SAM" id="MobiDB-lite"/>
    </source>
</evidence>
<dbReference type="InterPro" id="IPR027417">
    <property type="entry name" value="P-loop_NTPase"/>
</dbReference>
<keyword evidence="2" id="KW-0547">Nucleotide-binding</keyword>
<keyword evidence="3" id="KW-0342">GTP-binding</keyword>
<organism evidence="5 6">
    <name type="scientific">Saguinus oedipus</name>
    <name type="common">Cotton-top tamarin</name>
    <name type="synonym">Oedipomidas oedipus</name>
    <dbReference type="NCBI Taxonomy" id="9490"/>
    <lineage>
        <taxon>Eukaryota</taxon>
        <taxon>Metazoa</taxon>
        <taxon>Chordata</taxon>
        <taxon>Craniata</taxon>
        <taxon>Vertebrata</taxon>
        <taxon>Euteleostomi</taxon>
        <taxon>Mammalia</taxon>
        <taxon>Eutheria</taxon>
        <taxon>Euarchontoglires</taxon>
        <taxon>Primates</taxon>
        <taxon>Haplorrhini</taxon>
        <taxon>Platyrrhini</taxon>
        <taxon>Cebidae</taxon>
        <taxon>Callitrichinae</taxon>
        <taxon>Saguinus</taxon>
    </lineage>
</organism>
<dbReference type="Pfam" id="PF08477">
    <property type="entry name" value="Roc"/>
    <property type="match status" value="1"/>
</dbReference>
<feature type="region of interest" description="Disordered" evidence="4">
    <location>
        <begin position="179"/>
        <end position="212"/>
    </location>
</feature>
<evidence type="ECO:0008006" key="7">
    <source>
        <dbReference type="Google" id="ProtNLM"/>
    </source>
</evidence>
<evidence type="ECO:0000313" key="5">
    <source>
        <dbReference type="EMBL" id="KAK2118757.1"/>
    </source>
</evidence>
<dbReference type="EMBL" id="JASSZA010000001">
    <property type="protein sequence ID" value="KAK2118757.1"/>
    <property type="molecule type" value="Genomic_DNA"/>
</dbReference>
<dbReference type="Gene3D" id="3.40.50.300">
    <property type="entry name" value="P-loop containing nucleotide triphosphate hydrolases"/>
    <property type="match status" value="1"/>
</dbReference>
<comment type="caution">
    <text evidence="5">The sequence shown here is derived from an EMBL/GenBank/DDBJ whole genome shotgun (WGS) entry which is preliminary data.</text>
</comment>
<protein>
    <recommendedName>
        <fullName evidence="7">Ras-related protein Rab-20</fullName>
    </recommendedName>
</protein>
<name>A0ABQ9WAT8_SAGOE</name>
<feature type="compositionally biased region" description="Basic residues" evidence="4">
    <location>
        <begin position="26"/>
        <end position="38"/>
    </location>
</feature>
<evidence type="ECO:0000256" key="3">
    <source>
        <dbReference type="ARBA" id="ARBA00023134"/>
    </source>
</evidence>
<keyword evidence="6" id="KW-1185">Reference proteome</keyword>
<evidence type="ECO:0000256" key="2">
    <source>
        <dbReference type="ARBA" id="ARBA00022741"/>
    </source>
</evidence>
<sequence>MGPGPSASLGPRGQAPGTAARAVQKERRKLGFLRKRERGWRTGWGRGRRRGGAAEGRAPSVGAGLSPQLPAGRTHTRFLACAPGPFTGIRVPASPGSAPPAAPGAHEPASLGESARGAAGPDSKIVLLGDMNVGKTSLLQRYMERRFPDTVSTVGGAFYLKQWRSYNISIWDTADTPRWGSRGTGARGFQRGTGRAQGPGLGRRTPFPGLPTRPPLLVGLSSACSDTR</sequence>
<dbReference type="PANTHER" id="PTHR24073">
    <property type="entry name" value="DRAB5-RELATED"/>
    <property type="match status" value="1"/>
</dbReference>
<feature type="region of interest" description="Disordered" evidence="4">
    <location>
        <begin position="1"/>
        <end position="69"/>
    </location>
</feature>
<reference evidence="5 6" key="1">
    <citation type="submission" date="2023-05" db="EMBL/GenBank/DDBJ databases">
        <title>B98-5 Cell Line De Novo Hybrid Assembly: An Optical Mapping Approach.</title>
        <authorList>
            <person name="Kananen K."/>
            <person name="Auerbach J.A."/>
            <person name="Kautto E."/>
            <person name="Blachly J.S."/>
        </authorList>
    </citation>
    <scope>NUCLEOTIDE SEQUENCE [LARGE SCALE GENOMIC DNA]</scope>
    <source>
        <strain evidence="5">B95-8</strain>
        <tissue evidence="5">Cell line</tissue>
    </source>
</reference>
<comment type="similarity">
    <text evidence="1">Belongs to the small GTPase superfamily. Rab family.</text>
</comment>
<accession>A0ABQ9WAT8</accession>
<feature type="region of interest" description="Disordered" evidence="4">
    <location>
        <begin position="93"/>
        <end position="119"/>
    </location>
</feature>
<dbReference type="SUPFAM" id="SSF52540">
    <property type="entry name" value="P-loop containing nucleoside triphosphate hydrolases"/>
    <property type="match status" value="1"/>
</dbReference>